<dbReference type="InterPro" id="IPR051258">
    <property type="entry name" value="Diverse_Substrate_Transporter"/>
</dbReference>
<evidence type="ECO:0000256" key="1">
    <source>
        <dbReference type="ARBA" id="ARBA00004651"/>
    </source>
</evidence>
<feature type="transmembrane region" description="Helical" evidence="6">
    <location>
        <begin position="7"/>
        <end position="25"/>
    </location>
</feature>
<feature type="domain" description="EamA" evidence="7">
    <location>
        <begin position="160"/>
        <end position="287"/>
    </location>
</feature>
<evidence type="ECO:0000256" key="2">
    <source>
        <dbReference type="ARBA" id="ARBA00022475"/>
    </source>
</evidence>
<feature type="transmembrane region" description="Helical" evidence="6">
    <location>
        <begin position="98"/>
        <end position="114"/>
    </location>
</feature>
<feature type="transmembrane region" description="Helical" evidence="6">
    <location>
        <begin position="273"/>
        <end position="292"/>
    </location>
</feature>
<feature type="domain" description="EamA" evidence="7">
    <location>
        <begin position="10"/>
        <end position="138"/>
    </location>
</feature>
<organism evidence="8 9">
    <name type="scientific">Chryseobacterium nakagawai</name>
    <dbReference type="NCBI Taxonomy" id="1241982"/>
    <lineage>
        <taxon>Bacteria</taxon>
        <taxon>Pseudomonadati</taxon>
        <taxon>Bacteroidota</taxon>
        <taxon>Flavobacteriia</taxon>
        <taxon>Flavobacteriales</taxon>
        <taxon>Weeksellaceae</taxon>
        <taxon>Chryseobacterium group</taxon>
        <taxon>Chryseobacterium</taxon>
    </lineage>
</organism>
<sequence>MTRQTKATAIGFCAIILWSSIVGLIKEVSHSFGATAGAALIYTVASMFLLFTMKWVPLSKFPKKYLIYGGVLMVSYELCLALSIGYSTNSRQAIEVGMVNYLWPTFTMVATILFNNKKANWLIAPGIILSMLGIVWVLGGEQGLDISQMIANIKTNPLSYGLAFIGALLWAAYCVVTVRIANGVNGITLFFIMVAVALWIKYLIIGDSSSMQITLSSAIYLLLASCAMGFGYAAWNIGILHGNVTVLTGASYFIPVLSSALSSILLFTTLGVSFWQGAVMVCIGSVLCWQATRERKNK</sequence>
<dbReference type="PANTHER" id="PTHR42920:SF24">
    <property type="entry name" value="AROMATIC AMINO ACID EXPORTER YDDG"/>
    <property type="match status" value="1"/>
</dbReference>
<feature type="transmembrane region" description="Helical" evidence="6">
    <location>
        <begin position="244"/>
        <end position="267"/>
    </location>
</feature>
<evidence type="ECO:0000256" key="5">
    <source>
        <dbReference type="ARBA" id="ARBA00023136"/>
    </source>
</evidence>
<dbReference type="EMBL" id="CP033923">
    <property type="protein sequence ID" value="AZA89273.1"/>
    <property type="molecule type" value="Genomic_DNA"/>
</dbReference>
<name>A0AAD0YK25_CHRNA</name>
<keyword evidence="2" id="KW-1003">Cell membrane</keyword>
<feature type="transmembrane region" description="Helical" evidence="6">
    <location>
        <begin position="217"/>
        <end position="237"/>
    </location>
</feature>
<evidence type="ECO:0000313" key="9">
    <source>
        <dbReference type="Proteomes" id="UP000278288"/>
    </source>
</evidence>
<dbReference type="AlphaFoldDB" id="A0AAD0YK25"/>
<dbReference type="NCBIfam" id="NF008676">
    <property type="entry name" value="PRK11689.1"/>
    <property type="match status" value="1"/>
</dbReference>
<gene>
    <name evidence="8" type="ORF">EG343_00810</name>
</gene>
<reference evidence="8 9" key="1">
    <citation type="submission" date="2018-11" db="EMBL/GenBank/DDBJ databases">
        <title>Proposal to divide the Flavobacteriaceae and reorganize its genera based on Amino Acid Identity values calculated from whole genome sequences.</title>
        <authorList>
            <person name="Nicholson A.C."/>
            <person name="Gulvik C.A."/>
            <person name="Whitney A.M."/>
            <person name="Humrighouse B.W."/>
            <person name="Bell M."/>
            <person name="Holmes B."/>
            <person name="Steigerwalt A.G."/>
            <person name="Villarma A."/>
            <person name="Sheth M."/>
            <person name="Batra D."/>
            <person name="Pryor J."/>
            <person name="Bernardet J.-F."/>
            <person name="Hugo C."/>
            <person name="Kampfer P."/>
            <person name="Newman J."/>
            <person name="McQuiston J.R."/>
        </authorList>
    </citation>
    <scope>NUCLEOTIDE SEQUENCE [LARGE SCALE GENOMIC DNA]</scope>
    <source>
        <strain evidence="8 9">G0041</strain>
    </source>
</reference>
<evidence type="ECO:0000256" key="3">
    <source>
        <dbReference type="ARBA" id="ARBA00022692"/>
    </source>
</evidence>
<accession>A0AAD0YK25</accession>
<protein>
    <submittedName>
        <fullName evidence="8">Drug/metabolite DMT transporter permease</fullName>
    </submittedName>
</protein>
<dbReference type="PANTHER" id="PTHR42920">
    <property type="entry name" value="OS03G0707200 PROTEIN-RELATED"/>
    <property type="match status" value="1"/>
</dbReference>
<evidence type="ECO:0000259" key="7">
    <source>
        <dbReference type="Pfam" id="PF00892"/>
    </source>
</evidence>
<dbReference type="Proteomes" id="UP000278288">
    <property type="component" value="Chromosome"/>
</dbReference>
<proteinExistence type="predicted"/>
<feature type="transmembrane region" description="Helical" evidence="6">
    <location>
        <begin position="65"/>
        <end position="86"/>
    </location>
</feature>
<keyword evidence="3 6" id="KW-0812">Transmembrane</keyword>
<evidence type="ECO:0000313" key="8">
    <source>
        <dbReference type="EMBL" id="AZA89273.1"/>
    </source>
</evidence>
<dbReference type="KEGG" id="cnk:EG343_00810"/>
<keyword evidence="4 6" id="KW-1133">Transmembrane helix</keyword>
<comment type="subcellular location">
    <subcellularLocation>
        <location evidence="1">Cell membrane</location>
        <topology evidence="1">Multi-pass membrane protein</topology>
    </subcellularLocation>
</comment>
<keyword evidence="9" id="KW-1185">Reference proteome</keyword>
<keyword evidence="5 6" id="KW-0472">Membrane</keyword>
<dbReference type="Pfam" id="PF00892">
    <property type="entry name" value="EamA"/>
    <property type="match status" value="2"/>
</dbReference>
<evidence type="ECO:0000256" key="6">
    <source>
        <dbReference type="SAM" id="Phobius"/>
    </source>
</evidence>
<dbReference type="SUPFAM" id="SSF103481">
    <property type="entry name" value="Multidrug resistance efflux transporter EmrE"/>
    <property type="match status" value="1"/>
</dbReference>
<dbReference type="InterPro" id="IPR037185">
    <property type="entry name" value="EmrE-like"/>
</dbReference>
<evidence type="ECO:0000256" key="4">
    <source>
        <dbReference type="ARBA" id="ARBA00022989"/>
    </source>
</evidence>
<dbReference type="RefSeq" id="WP_123855751.1">
    <property type="nucleotide sequence ID" value="NZ_CP033923.1"/>
</dbReference>
<dbReference type="GO" id="GO:0005886">
    <property type="term" value="C:plasma membrane"/>
    <property type="evidence" value="ECO:0007669"/>
    <property type="project" value="UniProtKB-SubCell"/>
</dbReference>
<feature type="transmembrane region" description="Helical" evidence="6">
    <location>
        <begin position="158"/>
        <end position="176"/>
    </location>
</feature>
<feature type="transmembrane region" description="Helical" evidence="6">
    <location>
        <begin position="183"/>
        <end position="205"/>
    </location>
</feature>
<feature type="transmembrane region" description="Helical" evidence="6">
    <location>
        <begin position="121"/>
        <end position="138"/>
    </location>
</feature>
<feature type="transmembrane region" description="Helical" evidence="6">
    <location>
        <begin position="31"/>
        <end position="53"/>
    </location>
</feature>
<dbReference type="InterPro" id="IPR000620">
    <property type="entry name" value="EamA_dom"/>
</dbReference>